<dbReference type="EnsemblMetazoa" id="XM_003426695">
    <property type="protein sequence ID" value="XP_003426743"/>
    <property type="gene ID" value="LOC100679640"/>
</dbReference>
<accession>A0A7M7GE93</accession>
<sequence>MSTFFRMLLVNRASSSRATSTHLKFHVNYLPKRSLLVASRCSECRCKAFQHQRTSYNAQTSLRAISSSNDNGKQVIYTGLLCSNIRRIKLFSLSTSIIGLAVQPVVYQKALLAGTTTKFTLPAFALIGLLALATPPLLHIITKRYVLSVEYDATKDMYTATTYNLLCIRKKIEFTPEDVTIPTVLGMFTTCAIRGKPVFLDAKSFTDQSHYKRIMGYDKPVDLLVDKDVNSNENCSKKIN</sequence>
<comment type="similarity">
    <text evidence="1">Belongs to the TMEM70 family.</text>
</comment>
<keyword evidence="4" id="KW-1185">Reference proteome</keyword>
<dbReference type="Proteomes" id="UP000002358">
    <property type="component" value="Chromosome 2"/>
</dbReference>
<name>A0A7M7GE93_NASVI</name>
<dbReference type="PANTHER" id="PTHR13281">
    <property type="entry name" value="TRANSMEMBRANE PROTEIN 70, MITOCHONDRIAL"/>
    <property type="match status" value="1"/>
</dbReference>
<feature type="transmembrane region" description="Helical" evidence="2">
    <location>
        <begin position="119"/>
        <end position="138"/>
    </location>
</feature>
<dbReference type="InterPro" id="IPR045325">
    <property type="entry name" value="TMEM70/TMEM186/TMEM223"/>
</dbReference>
<dbReference type="AlphaFoldDB" id="A0A7M7GE93"/>
<evidence type="ECO:0008006" key="5">
    <source>
        <dbReference type="Google" id="ProtNLM"/>
    </source>
</evidence>
<proteinExistence type="inferred from homology"/>
<evidence type="ECO:0000313" key="3">
    <source>
        <dbReference type="EnsemblMetazoa" id="XP_003426743"/>
    </source>
</evidence>
<dbReference type="Pfam" id="PF06979">
    <property type="entry name" value="TMEM70"/>
    <property type="match status" value="1"/>
</dbReference>
<dbReference type="GO" id="GO:0033615">
    <property type="term" value="P:mitochondrial proton-transporting ATP synthase complex assembly"/>
    <property type="evidence" value="ECO:0007669"/>
    <property type="project" value="TreeGrafter"/>
</dbReference>
<dbReference type="FunCoup" id="A0A7M7GE93">
    <property type="interactions" value="998"/>
</dbReference>
<organism evidence="3 4">
    <name type="scientific">Nasonia vitripennis</name>
    <name type="common">Parasitic wasp</name>
    <dbReference type="NCBI Taxonomy" id="7425"/>
    <lineage>
        <taxon>Eukaryota</taxon>
        <taxon>Metazoa</taxon>
        <taxon>Ecdysozoa</taxon>
        <taxon>Arthropoda</taxon>
        <taxon>Hexapoda</taxon>
        <taxon>Insecta</taxon>
        <taxon>Pterygota</taxon>
        <taxon>Neoptera</taxon>
        <taxon>Endopterygota</taxon>
        <taxon>Hymenoptera</taxon>
        <taxon>Apocrita</taxon>
        <taxon>Proctotrupomorpha</taxon>
        <taxon>Chalcidoidea</taxon>
        <taxon>Pteromalidae</taxon>
        <taxon>Pteromalinae</taxon>
        <taxon>Nasonia</taxon>
    </lineage>
</organism>
<dbReference type="PANTHER" id="PTHR13281:SF0">
    <property type="entry name" value="TRANSMEMBRANE PROTEIN 70, MITOCHONDRIAL"/>
    <property type="match status" value="1"/>
</dbReference>
<dbReference type="OMA" id="NQATDEY"/>
<dbReference type="GO" id="GO:0031966">
    <property type="term" value="C:mitochondrial membrane"/>
    <property type="evidence" value="ECO:0007669"/>
    <property type="project" value="TreeGrafter"/>
</dbReference>
<evidence type="ECO:0000313" key="4">
    <source>
        <dbReference type="Proteomes" id="UP000002358"/>
    </source>
</evidence>
<dbReference type="InterPro" id="IPR009724">
    <property type="entry name" value="TMEM70"/>
</dbReference>
<protein>
    <recommendedName>
        <fullName evidence="5">Transmembrane protein 70 homolog, mitochondrial</fullName>
    </recommendedName>
</protein>
<evidence type="ECO:0000256" key="1">
    <source>
        <dbReference type="ARBA" id="ARBA00005280"/>
    </source>
</evidence>
<reference evidence="3" key="1">
    <citation type="submission" date="2021-01" db="UniProtKB">
        <authorList>
            <consortium name="EnsemblMetazoa"/>
        </authorList>
    </citation>
    <scope>IDENTIFICATION</scope>
</reference>
<keyword evidence="2" id="KW-1133">Transmembrane helix</keyword>
<dbReference type="KEGG" id="nvi:100679640"/>
<dbReference type="OrthoDB" id="156886at2759"/>
<keyword evidence="2" id="KW-0812">Transmembrane</keyword>
<keyword evidence="2" id="KW-0472">Membrane</keyword>
<gene>
    <name evidence="3" type="primary">100679640</name>
</gene>
<dbReference type="InParanoid" id="A0A7M7GE93"/>
<evidence type="ECO:0000256" key="2">
    <source>
        <dbReference type="SAM" id="Phobius"/>
    </source>
</evidence>